<dbReference type="STRING" id="526218.Sterm_2857"/>
<reference evidence="1 2" key="2">
    <citation type="journal article" date="2010" name="Stand. Genomic Sci.">
        <title>Complete genome sequence of Sebaldella termitidis type strain (NCTC 11300).</title>
        <authorList>
            <person name="Harmon-Smith M."/>
            <person name="Celia L."/>
            <person name="Chertkov O."/>
            <person name="Lapidus A."/>
            <person name="Copeland A."/>
            <person name="Glavina Del Rio T."/>
            <person name="Nolan M."/>
            <person name="Lucas S."/>
            <person name="Tice H."/>
            <person name="Cheng J.F."/>
            <person name="Han C."/>
            <person name="Detter J.C."/>
            <person name="Bruce D."/>
            <person name="Goodwin L."/>
            <person name="Pitluck S."/>
            <person name="Pati A."/>
            <person name="Liolios K."/>
            <person name="Ivanova N."/>
            <person name="Mavromatis K."/>
            <person name="Mikhailova N."/>
            <person name="Chen A."/>
            <person name="Palaniappan K."/>
            <person name="Land M."/>
            <person name="Hauser L."/>
            <person name="Chang Y.J."/>
            <person name="Jeffries C.D."/>
            <person name="Brettin T."/>
            <person name="Goker M."/>
            <person name="Beck B."/>
            <person name="Bristow J."/>
            <person name="Eisen J.A."/>
            <person name="Markowitz V."/>
            <person name="Hugenholtz P."/>
            <person name="Kyrpides N.C."/>
            <person name="Klenk H.P."/>
            <person name="Chen F."/>
        </authorList>
    </citation>
    <scope>NUCLEOTIDE SEQUENCE [LARGE SCALE GENOMIC DNA]</scope>
    <source>
        <strain evidence="2">ATCC 33386 / NCTC 11300</strain>
    </source>
</reference>
<gene>
    <name evidence="1" type="ordered locus">Sterm_2857</name>
</gene>
<dbReference type="EMBL" id="CP001739">
    <property type="protein sequence ID" value="ACZ09701.1"/>
    <property type="molecule type" value="Genomic_DNA"/>
</dbReference>
<keyword evidence="2" id="KW-1185">Reference proteome</keyword>
<evidence type="ECO:0000313" key="1">
    <source>
        <dbReference type="EMBL" id="ACZ09701.1"/>
    </source>
</evidence>
<dbReference type="AlphaFoldDB" id="D1AN97"/>
<reference evidence="2" key="1">
    <citation type="submission" date="2009-09" db="EMBL/GenBank/DDBJ databases">
        <title>The complete chromosome of Sebaldella termitidis ATCC 33386.</title>
        <authorList>
            <consortium name="US DOE Joint Genome Institute (JGI-PGF)"/>
            <person name="Lucas S."/>
            <person name="Copeland A."/>
            <person name="Lapidus A."/>
            <person name="Glavina del Rio T."/>
            <person name="Dalin E."/>
            <person name="Tice H."/>
            <person name="Bruce D."/>
            <person name="Goodwin L."/>
            <person name="Pitluck S."/>
            <person name="Kyrpides N."/>
            <person name="Mavromatis K."/>
            <person name="Ivanova N."/>
            <person name="Mikhailova N."/>
            <person name="Sims D."/>
            <person name="Meincke L."/>
            <person name="Brettin T."/>
            <person name="Detter J.C."/>
            <person name="Han C."/>
            <person name="Larimer F."/>
            <person name="Land M."/>
            <person name="Hauser L."/>
            <person name="Markowitz V."/>
            <person name="Cheng J.F."/>
            <person name="Hugenholtz P."/>
            <person name="Woyke T."/>
            <person name="Wu D."/>
            <person name="Eisen J.A."/>
        </authorList>
    </citation>
    <scope>NUCLEOTIDE SEQUENCE [LARGE SCALE GENOMIC DNA]</scope>
    <source>
        <strain evidence="2">ATCC 33386 / NCTC 11300</strain>
    </source>
</reference>
<evidence type="ECO:0000313" key="2">
    <source>
        <dbReference type="Proteomes" id="UP000000845"/>
    </source>
</evidence>
<dbReference type="RefSeq" id="WP_012862295.1">
    <property type="nucleotide sequence ID" value="NC_013517.1"/>
</dbReference>
<organism evidence="1 2">
    <name type="scientific">Sebaldella termitidis (strain ATCC 33386 / NCTC 11300)</name>
    <dbReference type="NCBI Taxonomy" id="526218"/>
    <lineage>
        <taxon>Bacteria</taxon>
        <taxon>Fusobacteriati</taxon>
        <taxon>Fusobacteriota</taxon>
        <taxon>Fusobacteriia</taxon>
        <taxon>Fusobacteriales</taxon>
        <taxon>Leptotrichiaceae</taxon>
        <taxon>Sebaldella</taxon>
    </lineage>
</organism>
<sequence>MFKSEEDAKLAALHQEYTAEKDGLSIYLFKLRQPENLKEYKEQIKLFKDIKETLNKKGKYK</sequence>
<dbReference type="Proteomes" id="UP000000845">
    <property type="component" value="Chromosome"/>
</dbReference>
<accession>D1AN97</accession>
<protein>
    <submittedName>
        <fullName evidence="1">Uncharacterized protein</fullName>
    </submittedName>
</protein>
<dbReference type="HOGENOM" id="CLU_2920145_0_0_0"/>
<dbReference type="KEGG" id="str:Sterm_2857"/>
<name>D1AN97_SEBTE</name>
<proteinExistence type="predicted"/>